<dbReference type="InterPro" id="IPR001173">
    <property type="entry name" value="Glyco_trans_2-like"/>
</dbReference>
<comment type="caution">
    <text evidence="5">The sequence shown here is derived from an EMBL/GenBank/DDBJ whole genome shotgun (WGS) entry which is preliminary data.</text>
</comment>
<proteinExistence type="inferred from homology"/>
<dbReference type="Proteomes" id="UP000274097">
    <property type="component" value="Unassembled WGS sequence"/>
</dbReference>
<dbReference type="AlphaFoldDB" id="A0A3A9JQK8"/>
<evidence type="ECO:0000256" key="2">
    <source>
        <dbReference type="ARBA" id="ARBA00022676"/>
    </source>
</evidence>
<dbReference type="GO" id="GO:0016757">
    <property type="term" value="F:glycosyltransferase activity"/>
    <property type="evidence" value="ECO:0007669"/>
    <property type="project" value="UniProtKB-KW"/>
</dbReference>
<accession>A0A3A9JQK8</accession>
<evidence type="ECO:0000313" key="7">
    <source>
        <dbReference type="Proteomes" id="UP000274097"/>
    </source>
</evidence>
<evidence type="ECO:0000259" key="4">
    <source>
        <dbReference type="Pfam" id="PF00535"/>
    </source>
</evidence>
<evidence type="ECO:0000256" key="1">
    <source>
        <dbReference type="ARBA" id="ARBA00006739"/>
    </source>
</evidence>
<organism evidence="5 8">
    <name type="scientific">Teichococcus wenyumeiae</name>
    <dbReference type="NCBI Taxonomy" id="2478470"/>
    <lineage>
        <taxon>Bacteria</taxon>
        <taxon>Pseudomonadati</taxon>
        <taxon>Pseudomonadota</taxon>
        <taxon>Alphaproteobacteria</taxon>
        <taxon>Acetobacterales</taxon>
        <taxon>Roseomonadaceae</taxon>
        <taxon>Roseomonas</taxon>
    </lineage>
</organism>
<reference evidence="5 8" key="1">
    <citation type="submission" date="2018-09" db="EMBL/GenBank/DDBJ databases">
        <title>Roseomonas sp. nov., isolated from feces of Tibetan antelopes in the Qinghai-Tibet plateau, China.</title>
        <authorList>
            <person name="Tian Z."/>
        </authorList>
    </citation>
    <scope>NUCLEOTIDE SEQUENCE [LARGE SCALE GENOMIC DNA]</scope>
    <source>
        <strain evidence="6 7">Z23</strain>
        <strain evidence="5 8">Z24</strain>
    </source>
</reference>
<gene>
    <name evidence="5" type="ORF">D6Z83_17320</name>
    <name evidence="6" type="ORF">EBE87_02170</name>
</gene>
<dbReference type="OrthoDB" id="6383742at2"/>
<dbReference type="EMBL" id="RAQU01000117">
    <property type="protein sequence ID" value="RKK02918.1"/>
    <property type="molecule type" value="Genomic_DNA"/>
</dbReference>
<evidence type="ECO:0000313" key="8">
    <source>
        <dbReference type="Proteomes" id="UP000278036"/>
    </source>
</evidence>
<dbReference type="SUPFAM" id="SSF53448">
    <property type="entry name" value="Nucleotide-diphospho-sugar transferases"/>
    <property type="match status" value="1"/>
</dbReference>
<keyword evidence="2" id="KW-0328">Glycosyltransferase</keyword>
<sequence length="313" mass="34639">MDLPPLQRSRAPAGTPRLSILVPTYDRDVAPLCRELLNDMAALPDPAAVELLVLIDGNPALQGQEAILAAAREAGLDAGLAPSPRNLGRAEARNTLARMARGAVLLFLDADSLPDAPGFVGRALEAAQDPSEVVCGGRTGQRCPPAPADARLFERHSQKREWISAAERNRDPAATFLSANFSVGRALFLANPFDDAFRGWGWEDSEWALRLSRIASIRHIENSVSHMEHHRDADWASRLERSAVNYRRLFELHPESVRQHRLFRLIRLFRRLPLPGGLLRRAALAHGVLPVDARLFALKLHQAQVYARTLPEV</sequence>
<name>A0A3A9JQK8_9PROT</name>
<dbReference type="Proteomes" id="UP000278036">
    <property type="component" value="Unassembled WGS sequence"/>
</dbReference>
<feature type="domain" description="Glycosyltransferase 2-like" evidence="4">
    <location>
        <begin position="19"/>
        <end position="152"/>
    </location>
</feature>
<dbReference type="Gene3D" id="3.90.550.10">
    <property type="entry name" value="Spore Coat Polysaccharide Biosynthesis Protein SpsA, Chain A"/>
    <property type="match status" value="1"/>
</dbReference>
<dbReference type="InParanoid" id="A0A3A9JQK8"/>
<protein>
    <submittedName>
        <fullName evidence="5">Glycosyltransferase</fullName>
    </submittedName>
</protein>
<dbReference type="Pfam" id="PF00535">
    <property type="entry name" value="Glycos_transf_2"/>
    <property type="match status" value="1"/>
</dbReference>
<dbReference type="PANTHER" id="PTHR43179:SF12">
    <property type="entry name" value="GALACTOFURANOSYLTRANSFERASE GLFT2"/>
    <property type="match status" value="1"/>
</dbReference>
<keyword evidence="7" id="KW-1185">Reference proteome</keyword>
<dbReference type="PANTHER" id="PTHR43179">
    <property type="entry name" value="RHAMNOSYLTRANSFERASE WBBL"/>
    <property type="match status" value="1"/>
</dbReference>
<evidence type="ECO:0000313" key="6">
    <source>
        <dbReference type="EMBL" id="RMI27198.1"/>
    </source>
</evidence>
<keyword evidence="3 5" id="KW-0808">Transferase</keyword>
<dbReference type="EMBL" id="RFLX01000001">
    <property type="protein sequence ID" value="RMI27198.1"/>
    <property type="molecule type" value="Genomic_DNA"/>
</dbReference>
<dbReference type="CDD" id="cd00761">
    <property type="entry name" value="Glyco_tranf_GTA_type"/>
    <property type="match status" value="1"/>
</dbReference>
<dbReference type="InterPro" id="IPR029044">
    <property type="entry name" value="Nucleotide-diphossugar_trans"/>
</dbReference>
<evidence type="ECO:0000313" key="5">
    <source>
        <dbReference type="EMBL" id="RKK02918.1"/>
    </source>
</evidence>
<dbReference type="RefSeq" id="WP_120639520.1">
    <property type="nucleotide sequence ID" value="NZ_RAQU01000117.1"/>
</dbReference>
<comment type="similarity">
    <text evidence="1">Belongs to the glycosyltransferase 2 family.</text>
</comment>
<evidence type="ECO:0000256" key="3">
    <source>
        <dbReference type="ARBA" id="ARBA00022679"/>
    </source>
</evidence>